<dbReference type="OrthoDB" id="10253408at2759"/>
<keyword evidence="9" id="KW-1185">Reference proteome</keyword>
<dbReference type="AlphaFoldDB" id="A0A6P7G3K4"/>
<evidence type="ECO:0000259" key="7">
    <source>
        <dbReference type="SMART" id="SM00848"/>
    </source>
</evidence>
<dbReference type="PANTHER" id="PTHR12411">
    <property type="entry name" value="CYSTEINE PROTEASE FAMILY C1-RELATED"/>
    <property type="match status" value="1"/>
</dbReference>
<dbReference type="Pfam" id="PF00112">
    <property type="entry name" value="Peptidase_C1"/>
    <property type="match status" value="1"/>
</dbReference>
<protein>
    <submittedName>
        <fullName evidence="10">Cathepsin L1-like</fullName>
    </submittedName>
</protein>
<evidence type="ECO:0000313" key="8">
    <source>
        <dbReference type="EnsemblMetazoa" id="XP_028141607.1"/>
    </source>
</evidence>
<evidence type="ECO:0000256" key="5">
    <source>
        <dbReference type="SAM" id="SignalP"/>
    </source>
</evidence>
<name>A0A6P7G3K4_DIAVI</name>
<dbReference type="GO" id="GO:0008234">
    <property type="term" value="F:cysteine-type peptidase activity"/>
    <property type="evidence" value="ECO:0007669"/>
    <property type="project" value="UniProtKB-KW"/>
</dbReference>
<keyword evidence="3" id="KW-0378">Hydrolase</keyword>
<dbReference type="SMART" id="SM00645">
    <property type="entry name" value="Pept_C1"/>
    <property type="match status" value="1"/>
</dbReference>
<feature type="domain" description="Peptidase C1A papain C-terminal" evidence="6">
    <location>
        <begin position="108"/>
        <end position="317"/>
    </location>
</feature>
<dbReference type="EnsemblMetazoa" id="XM_028285806.2">
    <property type="protein sequence ID" value="XP_028141607.1"/>
    <property type="gene ID" value="LOC114335561"/>
</dbReference>
<keyword evidence="4" id="KW-0788">Thiol protease</keyword>
<sequence>MKLFVAIYLIIHIVTALSDKEAWKIFKDTYGKSYTLLEEPNRFRVFQVNLQRIQCHNKRFEAGQSSYKLGVTEFTDLTSLEFLAKFKPIKINASNNESNIQQHTIGDLPDEIDWREKGAVTEVKDQGALGACGAFSVTGAVEGANLISTGTLISLSEKNLVDCIKTNSCDADWITRAFEYIENKGIMSEDDYPATSDDTCKYNASQVAAKIKSFTYIKQDDELELQKAVAFKGPISVIINVTPNFQFYVSGIFDDENCIPDQLNHSALVVGYGISNGKYYWIVKNSWGASWGMDGYILMSRNKNNQCGIAKSAVYATV</sequence>
<dbReference type="Gene3D" id="3.90.70.10">
    <property type="entry name" value="Cysteine proteinases"/>
    <property type="match status" value="1"/>
</dbReference>
<reference evidence="10" key="1">
    <citation type="submission" date="2025-04" db="UniProtKB">
        <authorList>
            <consortium name="RefSeq"/>
        </authorList>
    </citation>
    <scope>IDENTIFICATION</scope>
    <source>
        <tissue evidence="10">Whole insect</tissue>
    </source>
</reference>
<evidence type="ECO:0000256" key="1">
    <source>
        <dbReference type="ARBA" id="ARBA00008455"/>
    </source>
</evidence>
<dbReference type="SMART" id="SM00848">
    <property type="entry name" value="Inhibitor_I29"/>
    <property type="match status" value="1"/>
</dbReference>
<dbReference type="GeneID" id="114335561"/>
<dbReference type="KEGG" id="dvv:114335561"/>
<dbReference type="CDD" id="cd02248">
    <property type="entry name" value="Peptidase_C1A"/>
    <property type="match status" value="1"/>
</dbReference>
<gene>
    <name evidence="10" type="primary">LOC114335561</name>
</gene>
<dbReference type="InterPro" id="IPR039417">
    <property type="entry name" value="Peptidase_C1A_papain-like"/>
</dbReference>
<evidence type="ECO:0000256" key="3">
    <source>
        <dbReference type="ARBA" id="ARBA00022801"/>
    </source>
</evidence>
<dbReference type="InterPro" id="IPR025661">
    <property type="entry name" value="Pept_asp_AS"/>
</dbReference>
<organism evidence="10">
    <name type="scientific">Diabrotica virgifera virgifera</name>
    <name type="common">western corn rootworm</name>
    <dbReference type="NCBI Taxonomy" id="50390"/>
    <lineage>
        <taxon>Eukaryota</taxon>
        <taxon>Metazoa</taxon>
        <taxon>Ecdysozoa</taxon>
        <taxon>Arthropoda</taxon>
        <taxon>Hexapoda</taxon>
        <taxon>Insecta</taxon>
        <taxon>Pterygota</taxon>
        <taxon>Neoptera</taxon>
        <taxon>Endopterygota</taxon>
        <taxon>Coleoptera</taxon>
        <taxon>Polyphaga</taxon>
        <taxon>Cucujiformia</taxon>
        <taxon>Chrysomeloidea</taxon>
        <taxon>Chrysomelidae</taxon>
        <taxon>Galerucinae</taxon>
        <taxon>Diabroticina</taxon>
        <taxon>Diabroticites</taxon>
        <taxon>Diabrotica</taxon>
    </lineage>
</organism>
<keyword evidence="2" id="KW-0645">Protease</keyword>
<evidence type="ECO:0000313" key="9">
    <source>
        <dbReference type="Proteomes" id="UP001652700"/>
    </source>
</evidence>
<dbReference type="Proteomes" id="UP001652700">
    <property type="component" value="Unplaced"/>
</dbReference>
<dbReference type="FunFam" id="3.90.70.10:FF:000006">
    <property type="entry name" value="Cathepsin S"/>
    <property type="match status" value="1"/>
</dbReference>
<comment type="similarity">
    <text evidence="1">Belongs to the peptidase C1 family.</text>
</comment>
<proteinExistence type="inferred from homology"/>
<feature type="chain" id="PRO_5027936993" evidence="5">
    <location>
        <begin position="17"/>
        <end position="318"/>
    </location>
</feature>
<dbReference type="Pfam" id="PF08246">
    <property type="entry name" value="Inhibitor_I29"/>
    <property type="match status" value="1"/>
</dbReference>
<evidence type="ECO:0000256" key="4">
    <source>
        <dbReference type="ARBA" id="ARBA00022807"/>
    </source>
</evidence>
<dbReference type="InterPro" id="IPR013201">
    <property type="entry name" value="Prot_inhib_I29"/>
</dbReference>
<dbReference type="InterPro" id="IPR038765">
    <property type="entry name" value="Papain-like_cys_pep_sf"/>
</dbReference>
<feature type="signal peptide" evidence="5">
    <location>
        <begin position="1"/>
        <end position="16"/>
    </location>
</feature>
<evidence type="ECO:0000259" key="6">
    <source>
        <dbReference type="SMART" id="SM00645"/>
    </source>
</evidence>
<accession>A0A6P7G3K4</accession>
<dbReference type="GO" id="GO:0006508">
    <property type="term" value="P:proteolysis"/>
    <property type="evidence" value="ECO:0007669"/>
    <property type="project" value="UniProtKB-KW"/>
</dbReference>
<dbReference type="SUPFAM" id="SSF54001">
    <property type="entry name" value="Cysteine proteinases"/>
    <property type="match status" value="1"/>
</dbReference>
<dbReference type="PRINTS" id="PR00705">
    <property type="entry name" value="PAPAIN"/>
</dbReference>
<dbReference type="InParanoid" id="A0A6P7G3K4"/>
<dbReference type="InterPro" id="IPR000668">
    <property type="entry name" value="Peptidase_C1A_C"/>
</dbReference>
<dbReference type="PROSITE" id="PS00640">
    <property type="entry name" value="THIOL_PROTEASE_ASN"/>
    <property type="match status" value="1"/>
</dbReference>
<keyword evidence="5" id="KW-0732">Signal</keyword>
<dbReference type="RefSeq" id="XP_028141607.1">
    <property type="nucleotide sequence ID" value="XM_028285806.1"/>
</dbReference>
<evidence type="ECO:0000313" key="10">
    <source>
        <dbReference type="RefSeq" id="XP_028141607.1"/>
    </source>
</evidence>
<reference evidence="8" key="2">
    <citation type="submission" date="2025-05" db="UniProtKB">
        <authorList>
            <consortium name="EnsemblMetazoa"/>
        </authorList>
    </citation>
    <scope>IDENTIFICATION</scope>
</reference>
<evidence type="ECO:0000256" key="2">
    <source>
        <dbReference type="ARBA" id="ARBA00022670"/>
    </source>
</evidence>
<dbReference type="InterPro" id="IPR013128">
    <property type="entry name" value="Peptidase_C1A"/>
</dbReference>
<feature type="domain" description="Cathepsin propeptide inhibitor" evidence="7">
    <location>
        <begin position="23"/>
        <end position="82"/>
    </location>
</feature>